<dbReference type="Proteomes" id="UP000593560">
    <property type="component" value="Unassembled WGS sequence"/>
</dbReference>
<evidence type="ECO:0000313" key="2">
    <source>
        <dbReference type="Proteomes" id="UP000593560"/>
    </source>
</evidence>
<evidence type="ECO:0000313" key="1">
    <source>
        <dbReference type="EMBL" id="MBA0798314.1"/>
    </source>
</evidence>
<organism evidence="1 2">
    <name type="scientific">Gossypium harknessii</name>
    <dbReference type="NCBI Taxonomy" id="34285"/>
    <lineage>
        <taxon>Eukaryota</taxon>
        <taxon>Viridiplantae</taxon>
        <taxon>Streptophyta</taxon>
        <taxon>Embryophyta</taxon>
        <taxon>Tracheophyta</taxon>
        <taxon>Spermatophyta</taxon>
        <taxon>Magnoliopsida</taxon>
        <taxon>eudicotyledons</taxon>
        <taxon>Gunneridae</taxon>
        <taxon>Pentapetalae</taxon>
        <taxon>rosids</taxon>
        <taxon>malvids</taxon>
        <taxon>Malvales</taxon>
        <taxon>Malvaceae</taxon>
        <taxon>Malvoideae</taxon>
        <taxon>Gossypium</taxon>
    </lineage>
</organism>
<keyword evidence="2" id="KW-1185">Reference proteome</keyword>
<gene>
    <name evidence="1" type="ORF">Gohar_008914</name>
</gene>
<comment type="caution">
    <text evidence="1">The sequence shown here is derived from an EMBL/GenBank/DDBJ whole genome shotgun (WGS) entry which is preliminary data.</text>
</comment>
<proteinExistence type="predicted"/>
<dbReference type="AlphaFoldDB" id="A0A7J9GMJ7"/>
<accession>A0A7J9GMJ7</accession>
<name>A0A7J9GMJ7_9ROSI</name>
<protein>
    <submittedName>
        <fullName evidence="1">Uncharacterized protein</fullName>
    </submittedName>
</protein>
<dbReference type="EMBL" id="JABFAD010000005">
    <property type="protein sequence ID" value="MBA0798314.1"/>
    <property type="molecule type" value="Genomic_DNA"/>
</dbReference>
<reference evidence="1 2" key="1">
    <citation type="journal article" date="2019" name="Genome Biol. Evol.">
        <title>Insights into the evolution of the New World diploid cottons (Gossypium, subgenus Houzingenia) based on genome sequencing.</title>
        <authorList>
            <person name="Grover C.E."/>
            <person name="Arick M.A. 2nd"/>
            <person name="Thrash A."/>
            <person name="Conover J.L."/>
            <person name="Sanders W.S."/>
            <person name="Peterson D.G."/>
            <person name="Frelichowski J.E."/>
            <person name="Scheffler J.A."/>
            <person name="Scheffler B.E."/>
            <person name="Wendel J.F."/>
        </authorList>
    </citation>
    <scope>NUCLEOTIDE SEQUENCE [LARGE SCALE GENOMIC DNA]</scope>
    <source>
        <strain evidence="1">0</strain>
        <tissue evidence="1">Leaf</tissue>
    </source>
</reference>
<sequence>MREGLWMAKQLGMSNLIVGDAHVVFATFFVKETYVDHLANLAQDVTIDILQLLIP</sequence>